<reference evidence="5" key="1">
    <citation type="submission" date="2015-07" db="EMBL/GenBank/DDBJ databases">
        <authorList>
            <person name="Cajimat M.N.B."/>
            <person name="Milazzo M.L."/>
            <person name="Fulhorst C.F."/>
        </authorList>
    </citation>
    <scope>NUCLEOTIDE SEQUENCE</scope>
</reference>
<feature type="region of interest" description="Disordered" evidence="4">
    <location>
        <begin position="266"/>
        <end position="287"/>
    </location>
</feature>
<name>A0A166IGQ1_9HEMI</name>
<sequence length="287" mass="31062">MGDVSNTYGSYDSYGASYGGYIRGSTPSGSGRGYKQSYEGDIGSGTSYARGAGYGGAASYGTGYYNGNYGPDRTIYNPDSRTRGSYGGFMRGGGSSSNDGIFGATDFGSYAKQIDTTSYDSSESYDRVESYGGIPSGTPRGIPYNGYHNNANIRWPDSNSQGNARKNGSSLEDVEPCTILCIFRQMKMTNGDSYLEQQSVAAVLMRRARDPQLKDFIGRTVQMCFERFGLANKGRCESAKLFALCMEEAGKMNCEDWDVNKRFALKNPKPGPVLTMPQPLPPPPPRG</sequence>
<proteinExistence type="evidence at transcript level"/>
<dbReference type="EMBL" id="KT347578">
    <property type="protein sequence ID" value="ANA10239.1"/>
    <property type="molecule type" value="mRNA"/>
</dbReference>
<dbReference type="PANTHER" id="PTHR21066">
    <property type="entry name" value="ODORANT-BINDING PROTEIN 59A-RELATED"/>
    <property type="match status" value="1"/>
</dbReference>
<accession>A0A166IGQ1</accession>
<comment type="similarity">
    <text evidence="2">Belongs to the PBP/GOBP family.</text>
</comment>
<dbReference type="InterPro" id="IPR036728">
    <property type="entry name" value="PBP_GOBP_sf"/>
</dbReference>
<gene>
    <name evidence="5" type="primary">OBP13</name>
</gene>
<protein>
    <submittedName>
        <fullName evidence="5">Odorant-binding protein 13</fullName>
    </submittedName>
</protein>
<dbReference type="AlphaFoldDB" id="A0A166IGQ1"/>
<dbReference type="SUPFAM" id="SSF47565">
    <property type="entry name" value="Insect pheromone/odorant-binding proteins"/>
    <property type="match status" value="1"/>
</dbReference>
<dbReference type="InterPro" id="IPR052295">
    <property type="entry name" value="Odorant-binding_protein"/>
</dbReference>
<evidence type="ECO:0000256" key="1">
    <source>
        <dbReference type="ARBA" id="ARBA00004613"/>
    </source>
</evidence>
<organism evidence="5">
    <name type="scientific">Adelphocoris suturalis</name>
    <dbReference type="NCBI Taxonomy" id="323751"/>
    <lineage>
        <taxon>Eukaryota</taxon>
        <taxon>Metazoa</taxon>
        <taxon>Ecdysozoa</taxon>
        <taxon>Arthropoda</taxon>
        <taxon>Hexapoda</taxon>
        <taxon>Insecta</taxon>
        <taxon>Pterygota</taxon>
        <taxon>Neoptera</taxon>
        <taxon>Paraneoptera</taxon>
        <taxon>Hemiptera</taxon>
        <taxon>Heteroptera</taxon>
        <taxon>Panheteroptera</taxon>
        <taxon>Cimicomorpha</taxon>
        <taxon>Miridae</taxon>
        <taxon>Mirini</taxon>
        <taxon>Adelphocoris</taxon>
    </lineage>
</organism>
<keyword evidence="3" id="KW-0964">Secreted</keyword>
<feature type="compositionally biased region" description="Pro residues" evidence="4">
    <location>
        <begin position="278"/>
        <end position="287"/>
    </location>
</feature>
<dbReference type="GO" id="GO:0005549">
    <property type="term" value="F:odorant binding"/>
    <property type="evidence" value="ECO:0007669"/>
    <property type="project" value="InterPro"/>
</dbReference>
<dbReference type="Gene3D" id="1.10.238.20">
    <property type="entry name" value="Pheromone/general odorant binding protein domain"/>
    <property type="match status" value="1"/>
</dbReference>
<evidence type="ECO:0000256" key="2">
    <source>
        <dbReference type="ARBA" id="ARBA00008098"/>
    </source>
</evidence>
<evidence type="ECO:0000256" key="4">
    <source>
        <dbReference type="SAM" id="MobiDB-lite"/>
    </source>
</evidence>
<evidence type="ECO:0000256" key="3">
    <source>
        <dbReference type="ARBA" id="ARBA00022525"/>
    </source>
</evidence>
<comment type="subcellular location">
    <subcellularLocation>
        <location evidence="1">Secreted</location>
    </subcellularLocation>
</comment>
<reference evidence="5" key="2">
    <citation type="journal article" date="2016" name="Comp. Biochem. Physiol. Part D Genomics Proteomics">
        <title>Odorant-binding and chemosensory proteins identified in the antennal transcriptome of Adelphocoris suturalis Jakovlev.</title>
        <authorList>
            <person name="Cui H.H."/>
            <person name="Gu S.H."/>
            <person name="Zhu X.Q."/>
            <person name="Wei Y."/>
            <person name="Liu H.W."/>
            <person name="Khalid H.D."/>
            <person name="Guo Y.Y."/>
            <person name="Zhang Y.J."/>
        </authorList>
    </citation>
    <scope>NUCLEOTIDE SEQUENCE</scope>
</reference>
<dbReference type="PANTHER" id="PTHR21066:SF9">
    <property type="entry name" value="ODORANT-BINDING PROTEIN 59A"/>
    <property type="match status" value="1"/>
</dbReference>
<dbReference type="GO" id="GO:0005576">
    <property type="term" value="C:extracellular region"/>
    <property type="evidence" value="ECO:0007669"/>
    <property type="project" value="UniProtKB-SubCell"/>
</dbReference>
<evidence type="ECO:0000313" key="5">
    <source>
        <dbReference type="EMBL" id="ANA10239.1"/>
    </source>
</evidence>